<dbReference type="GO" id="GO:0052901">
    <property type="term" value="F:spermine oxidase activity"/>
    <property type="evidence" value="ECO:0000318"/>
    <property type="project" value="GO_Central"/>
</dbReference>
<comment type="cofactor">
    <cofactor evidence="1">
        <name>FAD</name>
        <dbReference type="ChEBI" id="CHEBI:57692"/>
    </cofactor>
</comment>
<gene>
    <name evidence="7" type="ORF">KFL_000900110</name>
</gene>
<dbReference type="Proteomes" id="UP000054558">
    <property type="component" value="Unassembled WGS sequence"/>
</dbReference>
<dbReference type="AlphaFoldDB" id="A0A0U9HJ56"/>
<evidence type="ECO:0000313" key="8">
    <source>
        <dbReference type="Proteomes" id="UP000054558"/>
    </source>
</evidence>
<feature type="binding site" evidence="5">
    <location>
        <position position="247"/>
    </location>
    <ligand>
        <name>FAD</name>
        <dbReference type="ChEBI" id="CHEBI:57692"/>
    </ligand>
</feature>
<dbReference type="PANTHER" id="PTHR10742:SF386">
    <property type="entry name" value="LYSINE-SPECIFIC HISTONE DEMETHYLASE 1A"/>
    <property type="match status" value="1"/>
</dbReference>
<evidence type="ECO:0000256" key="5">
    <source>
        <dbReference type="PIRSR" id="PIRSR601613-1"/>
    </source>
</evidence>
<keyword evidence="4" id="KW-0560">Oxidoreductase</keyword>
<evidence type="ECO:0000256" key="2">
    <source>
        <dbReference type="ARBA" id="ARBA00004723"/>
    </source>
</evidence>
<dbReference type="OrthoDB" id="5046242at2759"/>
<keyword evidence="8" id="KW-1185">Reference proteome</keyword>
<evidence type="ECO:0000256" key="4">
    <source>
        <dbReference type="ARBA" id="ARBA00023002"/>
    </source>
</evidence>
<comment type="pathway">
    <text evidence="2">Amine and polyamine degradation; spermine degradation.</text>
</comment>
<dbReference type="Gene3D" id="3.50.50.60">
    <property type="entry name" value="FAD/NAD(P)-binding domain"/>
    <property type="match status" value="1"/>
</dbReference>
<sequence length="496" mass="53635">MAPNALDPLTTDSLAALKRDRALPGVTPTAIVVGAGVAGLAAAKALQAESFKVVVLESRDRVGGRVHTDYSFGVPVDMGASWLHGVADVNPLSTLVRILQLPLYRTSGDNSVLFDHDLESYRLYDDGKSVDPDLVAAVGEVFEEMLKETKAIRSELPPTEDMPMELALQSALTRRPELVLTGVANRVLQWYICRMEGWFAADLVNLSLRNWDQEDLLEGGHGLMVRGYAPVVGALASDLDVRLRHRVSHIRHGTSGVQVTCENGAVFRADALVMAAPLGVLKTGTIQFTPKLPEWKQSAIDGLGVGHENKVAFLFEYSFWPNVDFLGAVDDTSYGCSYFLNLHKATGNPVLVYMPAGSLSTDLDKMADDDVIEFALKELRSILPHAAAVKPLKAILSHWGKDPNTLGAYSYEIVGSNMEIYDRLAKSTGRLFFAGEATSRSFPGTVHGAYASGTRAAGEITRAYVEKLEHCTGVVGGEAGEGAEEVELLPLQISRL</sequence>
<evidence type="ECO:0000256" key="3">
    <source>
        <dbReference type="ARBA" id="ARBA00005995"/>
    </source>
</evidence>
<accession>A0A0U9HJ56</accession>
<dbReference type="EMBL" id="DF237039">
    <property type="protein sequence ID" value="GAQ81756.1"/>
    <property type="molecule type" value="Genomic_DNA"/>
</dbReference>
<dbReference type="InterPro" id="IPR002937">
    <property type="entry name" value="Amino_oxidase"/>
</dbReference>
<dbReference type="InterPro" id="IPR050281">
    <property type="entry name" value="Flavin_monoamine_oxidase"/>
</dbReference>
<dbReference type="InterPro" id="IPR001613">
    <property type="entry name" value="Flavin_amine_oxidase"/>
</dbReference>
<feature type="domain" description="Amine oxidase" evidence="6">
    <location>
        <begin position="37"/>
        <end position="460"/>
    </location>
</feature>
<dbReference type="SUPFAM" id="SSF54373">
    <property type="entry name" value="FAD-linked reductases, C-terminal domain"/>
    <property type="match status" value="1"/>
</dbReference>
<dbReference type="STRING" id="105231.A0A0U9HJ56"/>
<evidence type="ECO:0000313" key="7">
    <source>
        <dbReference type="EMBL" id="GAQ81756.1"/>
    </source>
</evidence>
<dbReference type="PRINTS" id="PR00757">
    <property type="entry name" value="AMINEOXDASEF"/>
</dbReference>
<dbReference type="GO" id="GO:0046208">
    <property type="term" value="P:spermine catabolic process"/>
    <property type="evidence" value="ECO:0000318"/>
    <property type="project" value="GO_Central"/>
</dbReference>
<dbReference type="OMA" id="EFFDNYQ"/>
<evidence type="ECO:0000256" key="1">
    <source>
        <dbReference type="ARBA" id="ARBA00001974"/>
    </source>
</evidence>
<name>A0A0U9HJ56_KLENI</name>
<dbReference type="PANTHER" id="PTHR10742">
    <property type="entry name" value="FLAVIN MONOAMINE OXIDASE"/>
    <property type="match status" value="1"/>
</dbReference>
<dbReference type="InterPro" id="IPR036188">
    <property type="entry name" value="FAD/NAD-bd_sf"/>
</dbReference>
<dbReference type="SUPFAM" id="SSF51905">
    <property type="entry name" value="FAD/NAD(P)-binding domain"/>
    <property type="match status" value="1"/>
</dbReference>
<dbReference type="GO" id="GO:1903602">
    <property type="term" value="P:thermospermine catabolic process"/>
    <property type="evidence" value="ECO:0000318"/>
    <property type="project" value="GO_Central"/>
</dbReference>
<reference evidence="7 8" key="1">
    <citation type="journal article" date="2014" name="Nat. Commun.">
        <title>Klebsormidium flaccidum genome reveals primary factors for plant terrestrial adaptation.</title>
        <authorList>
            <person name="Hori K."/>
            <person name="Maruyama F."/>
            <person name="Fujisawa T."/>
            <person name="Togashi T."/>
            <person name="Yamamoto N."/>
            <person name="Seo M."/>
            <person name="Sato S."/>
            <person name="Yamada T."/>
            <person name="Mori H."/>
            <person name="Tajima N."/>
            <person name="Moriyama T."/>
            <person name="Ikeuchi M."/>
            <person name="Watanabe M."/>
            <person name="Wada H."/>
            <person name="Kobayashi K."/>
            <person name="Saito M."/>
            <person name="Masuda T."/>
            <person name="Sasaki-Sekimoto Y."/>
            <person name="Mashiguchi K."/>
            <person name="Awai K."/>
            <person name="Shimojima M."/>
            <person name="Masuda S."/>
            <person name="Iwai M."/>
            <person name="Nobusawa T."/>
            <person name="Narise T."/>
            <person name="Kondo S."/>
            <person name="Saito H."/>
            <person name="Sato R."/>
            <person name="Murakawa M."/>
            <person name="Ihara Y."/>
            <person name="Oshima-Yamada Y."/>
            <person name="Ohtaka K."/>
            <person name="Satoh M."/>
            <person name="Sonobe K."/>
            <person name="Ishii M."/>
            <person name="Ohtani R."/>
            <person name="Kanamori-Sato M."/>
            <person name="Honoki R."/>
            <person name="Miyazaki D."/>
            <person name="Mochizuki H."/>
            <person name="Umetsu J."/>
            <person name="Higashi K."/>
            <person name="Shibata D."/>
            <person name="Kamiya Y."/>
            <person name="Sato N."/>
            <person name="Nakamura Y."/>
            <person name="Tabata S."/>
            <person name="Ida S."/>
            <person name="Kurokawa K."/>
            <person name="Ohta H."/>
        </authorList>
    </citation>
    <scope>NUCLEOTIDE SEQUENCE [LARGE SCALE GENOMIC DNA]</scope>
    <source>
        <strain evidence="7 8">NIES-2285</strain>
    </source>
</reference>
<dbReference type="Gene3D" id="3.90.660.10">
    <property type="match status" value="1"/>
</dbReference>
<evidence type="ECO:0000259" key="6">
    <source>
        <dbReference type="Pfam" id="PF01593"/>
    </source>
</evidence>
<protein>
    <submittedName>
        <fullName evidence="7">Amine oxidase</fullName>
    </submittedName>
</protein>
<proteinExistence type="inferred from homology"/>
<comment type="similarity">
    <text evidence="3">Belongs to the flavin monoamine oxidase family.</text>
</comment>
<feature type="binding site" evidence="5">
    <location>
        <position position="353"/>
    </location>
    <ligand>
        <name>substrate</name>
    </ligand>
</feature>
<organism evidence="7 8">
    <name type="scientific">Klebsormidium nitens</name>
    <name type="common">Green alga</name>
    <name type="synonym">Ulothrix nitens</name>
    <dbReference type="NCBI Taxonomy" id="105231"/>
    <lineage>
        <taxon>Eukaryota</taxon>
        <taxon>Viridiplantae</taxon>
        <taxon>Streptophyta</taxon>
        <taxon>Klebsormidiophyceae</taxon>
        <taxon>Klebsormidiales</taxon>
        <taxon>Klebsormidiaceae</taxon>
        <taxon>Klebsormidium</taxon>
    </lineage>
</organism>
<dbReference type="Pfam" id="PF01593">
    <property type="entry name" value="Amino_oxidase"/>
    <property type="match status" value="1"/>
</dbReference>